<dbReference type="Pfam" id="PF00563">
    <property type="entry name" value="EAL"/>
    <property type="match status" value="1"/>
</dbReference>
<dbReference type="EMBL" id="FOJY01000003">
    <property type="protein sequence ID" value="SFA84164.1"/>
    <property type="molecule type" value="Genomic_DNA"/>
</dbReference>
<organism evidence="3 4">
    <name type="scientific">Acetitomaculum ruminis DSM 5522</name>
    <dbReference type="NCBI Taxonomy" id="1120918"/>
    <lineage>
        <taxon>Bacteria</taxon>
        <taxon>Bacillati</taxon>
        <taxon>Bacillota</taxon>
        <taxon>Clostridia</taxon>
        <taxon>Lachnospirales</taxon>
        <taxon>Lachnospiraceae</taxon>
        <taxon>Acetitomaculum</taxon>
    </lineage>
</organism>
<name>A0A1I0W6L6_9FIRM</name>
<feature type="transmembrane region" description="Helical" evidence="1">
    <location>
        <begin position="35"/>
        <end position="56"/>
    </location>
</feature>
<proteinExistence type="predicted"/>
<dbReference type="SUPFAM" id="SSF141868">
    <property type="entry name" value="EAL domain-like"/>
    <property type="match status" value="1"/>
</dbReference>
<keyword evidence="1" id="KW-0812">Transmembrane</keyword>
<feature type="transmembrane region" description="Helical" evidence="1">
    <location>
        <begin position="174"/>
        <end position="192"/>
    </location>
</feature>
<dbReference type="CDD" id="cd01948">
    <property type="entry name" value="EAL"/>
    <property type="match status" value="1"/>
</dbReference>
<dbReference type="InterPro" id="IPR029787">
    <property type="entry name" value="Nucleotide_cyclase"/>
</dbReference>
<sequence length="640" mass="74648">MYIVSYSVCGFIIYLVALFCTIVKKKLDKVQNRVFAANLAIGVSDTFFNTMSANVLNWTDKSFPTALAGFFHTGYYASHAMMELGFIIYVLICSGLTYRDNKKTYISCFVPWIITEIIVLSNPVTNFMYSLGKDGSFDRGMGVYLLYIIAIYYFILCNVYVFKYKTALGGKFKMIVFFIFFSAFGAVIQLVWPKYLLELFFESLAYVGVLLTIENEDEEIHPITKCYNKTSFVKDMNKYLDNNIKYCLVELDLENIDYLSATLGIDKMNRIQREIADWFNSFDKRLSVYDCDEGRFIIAGYGQDKEEKILEVRDKIKEVFSEGWKSNDLLIPLETQLVFFRVPEDMDSIEGIMAVLDRRKDIVHERFHEVKDKELKSINRKFLVEKAMEKAINNHSFQVYYQPIYNVKKDCYDCAEALTRLFDDELGLIVPDEFIPIAEKSGMIFEMGEQIFRQVCRDMTEKRFLSLGIEYIVVNLSPVQCMKPTLVRNYKKVINEYGMDPMCINFEINESAMNSLDKKFLEAMGEFKKMGFRFSIDDYGMSLVNLEYLYTIDFDIIKLDKRLLWRKDDNIVANNILEGTIEFFKKIGKKILIKGVETESQKEYLVEKGCDFIQGFLCSKPLTCRNFVDFCENFIKQRKK</sequence>
<reference evidence="3 4" key="1">
    <citation type="submission" date="2016-10" db="EMBL/GenBank/DDBJ databases">
        <authorList>
            <person name="de Groot N.N."/>
        </authorList>
    </citation>
    <scope>NUCLEOTIDE SEQUENCE [LARGE SCALE GENOMIC DNA]</scope>
    <source>
        <strain evidence="3 4">DSM 5522</strain>
    </source>
</reference>
<dbReference type="SUPFAM" id="SSF55073">
    <property type="entry name" value="Nucleotide cyclase"/>
    <property type="match status" value="1"/>
</dbReference>
<protein>
    <submittedName>
        <fullName evidence="3">EAL domain, c-di-GMP-specific phosphodiesterase class I (Or its enzymatically inactive variant)</fullName>
    </submittedName>
</protein>
<dbReference type="AlphaFoldDB" id="A0A1I0W6L6"/>
<dbReference type="PROSITE" id="PS50883">
    <property type="entry name" value="EAL"/>
    <property type="match status" value="1"/>
</dbReference>
<feature type="transmembrane region" description="Helical" evidence="1">
    <location>
        <begin position="144"/>
        <end position="162"/>
    </location>
</feature>
<dbReference type="RefSeq" id="WP_092870568.1">
    <property type="nucleotide sequence ID" value="NZ_FOJY01000003.1"/>
</dbReference>
<evidence type="ECO:0000256" key="1">
    <source>
        <dbReference type="SAM" id="Phobius"/>
    </source>
</evidence>
<dbReference type="GO" id="GO:0071111">
    <property type="term" value="F:cyclic-guanylate-specific phosphodiesterase activity"/>
    <property type="evidence" value="ECO:0007669"/>
    <property type="project" value="InterPro"/>
</dbReference>
<feature type="transmembrane region" description="Helical" evidence="1">
    <location>
        <begin position="76"/>
        <end position="98"/>
    </location>
</feature>
<dbReference type="STRING" id="1120918.SAMN05216249_103113"/>
<dbReference type="InterPro" id="IPR001633">
    <property type="entry name" value="EAL_dom"/>
</dbReference>
<dbReference type="SMART" id="SM00052">
    <property type="entry name" value="EAL"/>
    <property type="match status" value="1"/>
</dbReference>
<feature type="transmembrane region" description="Helical" evidence="1">
    <location>
        <begin position="105"/>
        <end position="124"/>
    </location>
</feature>
<feature type="transmembrane region" description="Helical" evidence="1">
    <location>
        <begin position="6"/>
        <end position="23"/>
    </location>
</feature>
<dbReference type="Proteomes" id="UP000198838">
    <property type="component" value="Unassembled WGS sequence"/>
</dbReference>
<keyword evidence="4" id="KW-1185">Reference proteome</keyword>
<dbReference type="InterPro" id="IPR050706">
    <property type="entry name" value="Cyclic-di-GMP_PDE-like"/>
</dbReference>
<dbReference type="Gene3D" id="3.20.20.450">
    <property type="entry name" value="EAL domain"/>
    <property type="match status" value="1"/>
</dbReference>
<evidence type="ECO:0000259" key="2">
    <source>
        <dbReference type="PROSITE" id="PS50883"/>
    </source>
</evidence>
<evidence type="ECO:0000313" key="3">
    <source>
        <dbReference type="EMBL" id="SFA84164.1"/>
    </source>
</evidence>
<gene>
    <name evidence="3" type="ORF">SAMN05216249_103113</name>
</gene>
<keyword evidence="1" id="KW-0472">Membrane</keyword>
<evidence type="ECO:0000313" key="4">
    <source>
        <dbReference type="Proteomes" id="UP000198838"/>
    </source>
</evidence>
<dbReference type="PANTHER" id="PTHR33121">
    <property type="entry name" value="CYCLIC DI-GMP PHOSPHODIESTERASE PDEF"/>
    <property type="match status" value="1"/>
</dbReference>
<accession>A0A1I0W6L6</accession>
<dbReference type="InterPro" id="IPR035919">
    <property type="entry name" value="EAL_sf"/>
</dbReference>
<dbReference type="PANTHER" id="PTHR33121:SF79">
    <property type="entry name" value="CYCLIC DI-GMP PHOSPHODIESTERASE PDED-RELATED"/>
    <property type="match status" value="1"/>
</dbReference>
<dbReference type="OrthoDB" id="9805474at2"/>
<feature type="domain" description="EAL" evidence="2">
    <location>
        <begin position="381"/>
        <end position="635"/>
    </location>
</feature>
<keyword evidence="1" id="KW-1133">Transmembrane helix</keyword>